<keyword evidence="2" id="KW-0119">Carbohydrate metabolism</keyword>
<organism evidence="6 7">
    <name type="scientific">Candidatus Magasanikbacteria bacterium CG1_02_32_51</name>
    <dbReference type="NCBI Taxonomy" id="1805238"/>
    <lineage>
        <taxon>Bacteria</taxon>
        <taxon>Candidatus Magasanikiibacteriota</taxon>
    </lineage>
</organism>
<dbReference type="AlphaFoldDB" id="A0A1J4U9W2"/>
<reference evidence="6 7" key="1">
    <citation type="journal article" date="2016" name="Environ. Microbiol.">
        <title>Genomic resolution of a cold subsurface aquifer community provides metabolic insights for novel microbes adapted to high CO concentrations.</title>
        <authorList>
            <person name="Probst A.J."/>
            <person name="Castelle C.J."/>
            <person name="Singh A."/>
            <person name="Brown C.T."/>
            <person name="Anantharaman K."/>
            <person name="Sharon I."/>
            <person name="Hug L.A."/>
            <person name="Burstein D."/>
            <person name="Emerson J.B."/>
            <person name="Thomas B.C."/>
            <person name="Banfield J.F."/>
        </authorList>
    </citation>
    <scope>NUCLEOTIDE SEQUENCE [LARGE SCALE GENOMIC DNA]</scope>
    <source>
        <strain evidence="6">CG1_02_32_51</strain>
    </source>
</reference>
<evidence type="ECO:0000256" key="4">
    <source>
        <dbReference type="SAM" id="Phobius"/>
    </source>
</evidence>
<dbReference type="Pfam" id="PF00331">
    <property type="entry name" value="Glyco_hydro_10"/>
    <property type="match status" value="1"/>
</dbReference>
<name>A0A1J4U9W2_9BACT</name>
<feature type="domain" description="GH10" evidence="5">
    <location>
        <begin position="72"/>
        <end position="162"/>
    </location>
</feature>
<dbReference type="GO" id="GO:0000272">
    <property type="term" value="P:polysaccharide catabolic process"/>
    <property type="evidence" value="ECO:0007669"/>
    <property type="project" value="UniProtKB-KW"/>
</dbReference>
<proteinExistence type="predicted"/>
<keyword evidence="4" id="KW-0812">Transmembrane</keyword>
<gene>
    <name evidence="6" type="ORF">AUJ23_00795</name>
</gene>
<accession>A0A1J4U9W2</accession>
<dbReference type="SUPFAM" id="SSF51445">
    <property type="entry name" value="(Trans)glycosidases"/>
    <property type="match status" value="1"/>
</dbReference>
<keyword evidence="1" id="KW-0378">Hydrolase</keyword>
<sequence length="331" mass="39482">MKFLKFVLIFLLIIIFLIYIFLWVSSYKKYLVDFGVSFSKEHAIYLGLDWKKVYESVLMDLKPKYIRLSAPWNNIEKNKGSFDFRDMDYMMNEAKKAGIKVTLVVGQKAPRWPECYVPNWAIKLSVKEYQDSLNNYLTQIVNRYKNNSALELWQVENEPFIDFKFGECVNFRPDLVDEEIKLVSFLDQPHWTIVTDSGELGWWKKASQLSDLFGTTLYRVVRSPNGMVWTYDWLPPTFYRYKAILNGIHLESMYVSELQAEPWFTDLGPNETPIPEQMKTMNIKRLNKNIDFVERIGIGRAYLWGVEWWYWLKEKNNDSSYWNFVKELMIK</sequence>
<evidence type="ECO:0000259" key="5">
    <source>
        <dbReference type="Pfam" id="PF00331"/>
    </source>
</evidence>
<dbReference type="InterPro" id="IPR001000">
    <property type="entry name" value="GH10_dom"/>
</dbReference>
<dbReference type="GO" id="GO:0004553">
    <property type="term" value="F:hydrolase activity, hydrolyzing O-glycosyl compounds"/>
    <property type="evidence" value="ECO:0007669"/>
    <property type="project" value="InterPro"/>
</dbReference>
<dbReference type="Proteomes" id="UP000181941">
    <property type="component" value="Unassembled WGS sequence"/>
</dbReference>
<evidence type="ECO:0000256" key="2">
    <source>
        <dbReference type="ARBA" id="ARBA00023277"/>
    </source>
</evidence>
<evidence type="ECO:0000256" key="3">
    <source>
        <dbReference type="ARBA" id="ARBA00023326"/>
    </source>
</evidence>
<dbReference type="STRING" id="1805238.AUJ23_00795"/>
<keyword evidence="4" id="KW-1133">Transmembrane helix</keyword>
<evidence type="ECO:0000256" key="1">
    <source>
        <dbReference type="ARBA" id="ARBA00022801"/>
    </source>
</evidence>
<evidence type="ECO:0000313" key="6">
    <source>
        <dbReference type="EMBL" id="OIO20081.1"/>
    </source>
</evidence>
<keyword evidence="3" id="KW-0624">Polysaccharide degradation</keyword>
<keyword evidence="4" id="KW-0472">Membrane</keyword>
<protein>
    <recommendedName>
        <fullName evidence="5">GH10 domain-containing protein</fullName>
    </recommendedName>
</protein>
<feature type="transmembrane region" description="Helical" evidence="4">
    <location>
        <begin position="6"/>
        <end position="24"/>
    </location>
</feature>
<dbReference type="EMBL" id="MNVC01000012">
    <property type="protein sequence ID" value="OIO20081.1"/>
    <property type="molecule type" value="Genomic_DNA"/>
</dbReference>
<comment type="caution">
    <text evidence="6">The sequence shown here is derived from an EMBL/GenBank/DDBJ whole genome shotgun (WGS) entry which is preliminary data.</text>
</comment>
<evidence type="ECO:0000313" key="7">
    <source>
        <dbReference type="Proteomes" id="UP000181941"/>
    </source>
</evidence>
<dbReference type="InterPro" id="IPR017853">
    <property type="entry name" value="GH"/>
</dbReference>
<dbReference type="Gene3D" id="3.20.20.80">
    <property type="entry name" value="Glycosidases"/>
    <property type="match status" value="1"/>
</dbReference>